<dbReference type="EMBL" id="ML977379">
    <property type="protein sequence ID" value="KAF2105483.1"/>
    <property type="molecule type" value="Genomic_DNA"/>
</dbReference>
<dbReference type="OrthoDB" id="1668230at2759"/>
<dbReference type="Proteomes" id="UP000799770">
    <property type="component" value="Unassembled WGS sequence"/>
</dbReference>
<proteinExistence type="predicted"/>
<protein>
    <recommendedName>
        <fullName evidence="3">Protein kinase domain-containing protein</fullName>
    </recommendedName>
</protein>
<organism evidence="1 2">
    <name type="scientific">Lophiotrema nucula</name>
    <dbReference type="NCBI Taxonomy" id="690887"/>
    <lineage>
        <taxon>Eukaryota</taxon>
        <taxon>Fungi</taxon>
        <taxon>Dikarya</taxon>
        <taxon>Ascomycota</taxon>
        <taxon>Pezizomycotina</taxon>
        <taxon>Dothideomycetes</taxon>
        <taxon>Pleosporomycetidae</taxon>
        <taxon>Pleosporales</taxon>
        <taxon>Lophiotremataceae</taxon>
        <taxon>Lophiotrema</taxon>
    </lineage>
</organism>
<sequence length="108" mass="12464">MIGAQKNMVRPETRYEKVEGTKPVDISITTEVFAVGSLIFEISTGKRPYDDIEDEEVESFFRQKVFPRTTDVCFGDIIEKCWFGDFKSVAEILHAILALEIEKIHTYR</sequence>
<dbReference type="Gene3D" id="1.10.510.10">
    <property type="entry name" value="Transferase(Phosphotransferase) domain 1"/>
    <property type="match status" value="1"/>
</dbReference>
<reference evidence="1" key="1">
    <citation type="journal article" date="2020" name="Stud. Mycol.">
        <title>101 Dothideomycetes genomes: a test case for predicting lifestyles and emergence of pathogens.</title>
        <authorList>
            <person name="Haridas S."/>
            <person name="Albert R."/>
            <person name="Binder M."/>
            <person name="Bloem J."/>
            <person name="Labutti K."/>
            <person name="Salamov A."/>
            <person name="Andreopoulos B."/>
            <person name="Baker S."/>
            <person name="Barry K."/>
            <person name="Bills G."/>
            <person name="Bluhm B."/>
            <person name="Cannon C."/>
            <person name="Castanera R."/>
            <person name="Culley D."/>
            <person name="Daum C."/>
            <person name="Ezra D."/>
            <person name="Gonzalez J."/>
            <person name="Henrissat B."/>
            <person name="Kuo A."/>
            <person name="Liang C."/>
            <person name="Lipzen A."/>
            <person name="Lutzoni F."/>
            <person name="Magnuson J."/>
            <person name="Mondo S."/>
            <person name="Nolan M."/>
            <person name="Ohm R."/>
            <person name="Pangilinan J."/>
            <person name="Park H.-J."/>
            <person name="Ramirez L."/>
            <person name="Alfaro M."/>
            <person name="Sun H."/>
            <person name="Tritt A."/>
            <person name="Yoshinaga Y."/>
            <person name="Zwiers L.-H."/>
            <person name="Turgeon B."/>
            <person name="Goodwin S."/>
            <person name="Spatafora J."/>
            <person name="Crous P."/>
            <person name="Grigoriev I."/>
        </authorList>
    </citation>
    <scope>NUCLEOTIDE SEQUENCE</scope>
    <source>
        <strain evidence="1">CBS 627.86</strain>
    </source>
</reference>
<evidence type="ECO:0008006" key="3">
    <source>
        <dbReference type="Google" id="ProtNLM"/>
    </source>
</evidence>
<evidence type="ECO:0000313" key="2">
    <source>
        <dbReference type="Proteomes" id="UP000799770"/>
    </source>
</evidence>
<dbReference type="InterPro" id="IPR011009">
    <property type="entry name" value="Kinase-like_dom_sf"/>
</dbReference>
<keyword evidence="2" id="KW-1185">Reference proteome</keyword>
<dbReference type="AlphaFoldDB" id="A0A6A5YF02"/>
<gene>
    <name evidence="1" type="ORF">BDV96DRAFT_592411</name>
</gene>
<accession>A0A6A5YF02</accession>
<dbReference type="SUPFAM" id="SSF56112">
    <property type="entry name" value="Protein kinase-like (PK-like)"/>
    <property type="match status" value="1"/>
</dbReference>
<name>A0A6A5YF02_9PLEO</name>
<evidence type="ECO:0000313" key="1">
    <source>
        <dbReference type="EMBL" id="KAF2105483.1"/>
    </source>
</evidence>